<gene>
    <name evidence="2" type="ORF">MYCIT1_LOCUS11307</name>
</gene>
<organism evidence="2 3">
    <name type="scientific">Mycena citricolor</name>
    <dbReference type="NCBI Taxonomy" id="2018698"/>
    <lineage>
        <taxon>Eukaryota</taxon>
        <taxon>Fungi</taxon>
        <taxon>Dikarya</taxon>
        <taxon>Basidiomycota</taxon>
        <taxon>Agaricomycotina</taxon>
        <taxon>Agaricomycetes</taxon>
        <taxon>Agaricomycetidae</taxon>
        <taxon>Agaricales</taxon>
        <taxon>Marasmiineae</taxon>
        <taxon>Mycenaceae</taxon>
        <taxon>Mycena</taxon>
    </lineage>
</organism>
<proteinExistence type="predicted"/>
<name>A0AAD2H527_9AGAR</name>
<evidence type="ECO:0000256" key="1">
    <source>
        <dbReference type="SAM" id="MobiDB-lite"/>
    </source>
</evidence>
<keyword evidence="3" id="KW-1185">Reference proteome</keyword>
<feature type="non-terminal residue" evidence="2">
    <location>
        <position position="1"/>
    </location>
</feature>
<dbReference type="Proteomes" id="UP001295794">
    <property type="component" value="Unassembled WGS sequence"/>
</dbReference>
<feature type="region of interest" description="Disordered" evidence="1">
    <location>
        <begin position="33"/>
        <end position="52"/>
    </location>
</feature>
<evidence type="ECO:0000313" key="3">
    <source>
        <dbReference type="Proteomes" id="UP001295794"/>
    </source>
</evidence>
<dbReference type="EMBL" id="CAVNYO010000138">
    <property type="protein sequence ID" value="CAK5268203.1"/>
    <property type="molecule type" value="Genomic_DNA"/>
</dbReference>
<sequence length="210" mass="22473">SRKPSRCVRPLRIHPRSLRLCAESDSSFSAAVMGTPSQAENGTAGKHGQHCEHKSSRMRGAGAGKDCLMGALGCFLCFECCEVCCKRPRGLRPCSALLILTQRVRAAASALPILSAAPARCAARVLLRPSYPRTCASCTPSDLVNVPRWTPTSAPVVLLQPVPSSPLTVLALVILIALVQGYFKNVSACDRRPSYEHAHDIMHADPSSSL</sequence>
<dbReference type="AlphaFoldDB" id="A0AAD2H527"/>
<reference evidence="2" key="1">
    <citation type="submission" date="2023-11" db="EMBL/GenBank/DDBJ databases">
        <authorList>
            <person name="De Vega J J."/>
            <person name="De Vega J J."/>
        </authorList>
    </citation>
    <scope>NUCLEOTIDE SEQUENCE</scope>
</reference>
<protein>
    <submittedName>
        <fullName evidence="2">Uncharacterized protein</fullName>
    </submittedName>
</protein>
<accession>A0AAD2H527</accession>
<evidence type="ECO:0000313" key="2">
    <source>
        <dbReference type="EMBL" id="CAK5268203.1"/>
    </source>
</evidence>
<comment type="caution">
    <text evidence="2">The sequence shown here is derived from an EMBL/GenBank/DDBJ whole genome shotgun (WGS) entry which is preliminary data.</text>
</comment>